<dbReference type="RefSeq" id="WP_267635859.1">
    <property type="nucleotide sequence ID" value="NZ_JAODIY010000001.1"/>
</dbReference>
<proteinExistence type="inferred from homology"/>
<evidence type="ECO:0000259" key="6">
    <source>
        <dbReference type="Pfam" id="PF01343"/>
    </source>
</evidence>
<evidence type="ECO:0000256" key="3">
    <source>
        <dbReference type="ARBA" id="ARBA00022801"/>
    </source>
</evidence>
<keyword evidence="5" id="KW-1133">Transmembrane helix</keyword>
<dbReference type="InterPro" id="IPR002142">
    <property type="entry name" value="Peptidase_S49"/>
</dbReference>
<sequence length="335" mass="35203">MSKTRTLGQLAIVLLGTVLAVGIGVGLFWAVPEFTGLGLLETLLVAVLALVGVVFSGRMAGQLFPTHNVAEVAVNDIITRDGDSGGGPLPVGGSAASADDIVEQIEQADADSSARALIVKLNTPGGAVVPSEDIRRAAEQFDGPTVAYAEDLAASGGYWIASGCDEFHARENSIVGSIGVIGSQLGRTGLAEKLGLDYRRLVAGEYKDAGAAWREFEERDAEYLQGLIDDSYDSFVETVAEGRELDEQFVRDTEARVYAGTEAAKNGLVDSCGPREEMEDRLADDLGVEELEIETFEPDKGVTDRIGAGARSVAHAFGAGIASTIAGDDIPRIRT</sequence>
<dbReference type="CDD" id="cd07023">
    <property type="entry name" value="S49_Sppa_N_C"/>
    <property type="match status" value="1"/>
</dbReference>
<name>A0ABD5X931_9EURY</name>
<dbReference type="PANTHER" id="PTHR42987">
    <property type="entry name" value="PEPTIDASE S49"/>
    <property type="match status" value="1"/>
</dbReference>
<feature type="transmembrane region" description="Helical" evidence="5">
    <location>
        <begin position="37"/>
        <end position="55"/>
    </location>
</feature>
<reference evidence="7 8" key="1">
    <citation type="journal article" date="2014" name="Int. J. Syst. Evol. Microbiol.">
        <title>Complete genome sequence of Corynebacterium casei LMG S-19264T (=DSM 44701T), isolated from a smear-ripened cheese.</title>
        <authorList>
            <consortium name="US DOE Joint Genome Institute (JGI-PGF)"/>
            <person name="Walter F."/>
            <person name="Albersmeier A."/>
            <person name="Kalinowski J."/>
            <person name="Ruckert C."/>
        </authorList>
    </citation>
    <scope>NUCLEOTIDE SEQUENCE [LARGE SCALE GENOMIC DNA]</scope>
    <source>
        <strain evidence="7 8">CGMCC 4.7215</strain>
    </source>
</reference>
<organism evidence="7 8">
    <name type="scientific">Halovenus rubra</name>
    <dbReference type="NCBI Taxonomy" id="869890"/>
    <lineage>
        <taxon>Archaea</taxon>
        <taxon>Methanobacteriati</taxon>
        <taxon>Methanobacteriota</taxon>
        <taxon>Stenosarchaea group</taxon>
        <taxon>Halobacteria</taxon>
        <taxon>Halobacteriales</taxon>
        <taxon>Haloarculaceae</taxon>
        <taxon>Halovenus</taxon>
    </lineage>
</organism>
<feature type="transmembrane region" description="Helical" evidence="5">
    <location>
        <begin position="12"/>
        <end position="31"/>
    </location>
</feature>
<comment type="caution">
    <text evidence="7">The sequence shown here is derived from an EMBL/GenBank/DDBJ whole genome shotgun (WGS) entry which is preliminary data.</text>
</comment>
<dbReference type="Proteomes" id="UP001596414">
    <property type="component" value="Unassembled WGS sequence"/>
</dbReference>
<evidence type="ECO:0000313" key="8">
    <source>
        <dbReference type="Proteomes" id="UP001596414"/>
    </source>
</evidence>
<keyword evidence="3" id="KW-0378">Hydrolase</keyword>
<dbReference type="Gene3D" id="3.90.226.10">
    <property type="entry name" value="2-enoyl-CoA Hydratase, Chain A, domain 1"/>
    <property type="match status" value="1"/>
</dbReference>
<evidence type="ECO:0000256" key="2">
    <source>
        <dbReference type="ARBA" id="ARBA00022670"/>
    </source>
</evidence>
<gene>
    <name evidence="7" type="primary">sppA</name>
    <name evidence="7" type="ORF">ACFQJ7_09705</name>
</gene>
<keyword evidence="5" id="KW-0472">Membrane</keyword>
<dbReference type="InterPro" id="IPR047272">
    <property type="entry name" value="S49_SppA_C"/>
</dbReference>
<dbReference type="NCBIfam" id="TIGR00706">
    <property type="entry name" value="SppA_dom"/>
    <property type="match status" value="1"/>
</dbReference>
<dbReference type="PANTHER" id="PTHR42987:SF4">
    <property type="entry name" value="PROTEASE SOHB-RELATED"/>
    <property type="match status" value="1"/>
</dbReference>
<dbReference type="InterPro" id="IPR004635">
    <property type="entry name" value="Pept_S49_SppA"/>
</dbReference>
<accession>A0ABD5X931</accession>
<evidence type="ECO:0000256" key="5">
    <source>
        <dbReference type="SAM" id="Phobius"/>
    </source>
</evidence>
<evidence type="ECO:0000313" key="7">
    <source>
        <dbReference type="EMBL" id="MFC7126306.1"/>
    </source>
</evidence>
<comment type="similarity">
    <text evidence="1">Belongs to the peptidase S49 family.</text>
</comment>
<keyword evidence="5" id="KW-0812">Transmembrane</keyword>
<keyword evidence="4" id="KW-0720">Serine protease</keyword>
<dbReference type="GO" id="GO:0006508">
    <property type="term" value="P:proteolysis"/>
    <property type="evidence" value="ECO:0007669"/>
    <property type="project" value="UniProtKB-KW"/>
</dbReference>
<dbReference type="SUPFAM" id="SSF52096">
    <property type="entry name" value="ClpP/crotonase"/>
    <property type="match status" value="1"/>
</dbReference>
<dbReference type="Pfam" id="PF01343">
    <property type="entry name" value="Peptidase_S49"/>
    <property type="match status" value="1"/>
</dbReference>
<evidence type="ECO:0000256" key="4">
    <source>
        <dbReference type="ARBA" id="ARBA00022825"/>
    </source>
</evidence>
<dbReference type="EMBL" id="JBHSZQ010000020">
    <property type="protein sequence ID" value="MFC7126306.1"/>
    <property type="molecule type" value="Genomic_DNA"/>
</dbReference>
<dbReference type="InterPro" id="IPR029045">
    <property type="entry name" value="ClpP/crotonase-like_dom_sf"/>
</dbReference>
<keyword evidence="2" id="KW-0645">Protease</keyword>
<feature type="domain" description="Peptidase S49" evidence="6">
    <location>
        <begin position="144"/>
        <end position="288"/>
    </location>
</feature>
<evidence type="ECO:0000256" key="1">
    <source>
        <dbReference type="ARBA" id="ARBA00008683"/>
    </source>
</evidence>
<dbReference type="AlphaFoldDB" id="A0ABD5X931"/>
<dbReference type="GO" id="GO:0008236">
    <property type="term" value="F:serine-type peptidase activity"/>
    <property type="evidence" value="ECO:0007669"/>
    <property type="project" value="UniProtKB-KW"/>
</dbReference>
<protein>
    <submittedName>
        <fullName evidence="7">Signal peptide peptidase SppA</fullName>
    </submittedName>
</protein>